<dbReference type="Proteomes" id="UP001215087">
    <property type="component" value="Unassembled WGS sequence"/>
</dbReference>
<keyword evidence="1" id="KW-0812">Transmembrane</keyword>
<organism evidence="2 3">
    <name type="scientific">Eubacterium limosum</name>
    <dbReference type="NCBI Taxonomy" id="1736"/>
    <lineage>
        <taxon>Bacteria</taxon>
        <taxon>Bacillati</taxon>
        <taxon>Bacillota</taxon>
        <taxon>Clostridia</taxon>
        <taxon>Eubacteriales</taxon>
        <taxon>Eubacteriaceae</taxon>
        <taxon>Eubacterium</taxon>
    </lineage>
</organism>
<gene>
    <name evidence="2" type="ORF">PTZ04_09770</name>
</gene>
<keyword evidence="1" id="KW-1133">Transmembrane helix</keyword>
<keyword evidence="3" id="KW-1185">Reference proteome</keyword>
<evidence type="ECO:0000313" key="2">
    <source>
        <dbReference type="EMBL" id="MDE1470544.1"/>
    </source>
</evidence>
<protein>
    <submittedName>
        <fullName evidence="2">DUF554 domain-containing protein</fullName>
    </submittedName>
</protein>
<dbReference type="EMBL" id="JAQSVD010000004">
    <property type="protein sequence ID" value="MDE1470544.1"/>
    <property type="molecule type" value="Genomic_DNA"/>
</dbReference>
<feature type="transmembrane region" description="Helical" evidence="1">
    <location>
        <begin position="99"/>
        <end position="121"/>
    </location>
</feature>
<feature type="transmembrane region" description="Helical" evidence="1">
    <location>
        <begin position="214"/>
        <end position="233"/>
    </location>
</feature>
<proteinExistence type="predicted"/>
<feature type="transmembrane region" description="Helical" evidence="1">
    <location>
        <begin position="6"/>
        <end position="23"/>
    </location>
</feature>
<dbReference type="Pfam" id="PF04474">
    <property type="entry name" value="DUF554"/>
    <property type="match status" value="1"/>
</dbReference>
<feature type="transmembrane region" description="Helical" evidence="1">
    <location>
        <begin position="141"/>
        <end position="163"/>
    </location>
</feature>
<sequence length="234" mass="24213">MSVLGTIINVAAILVGGFLGLLFRKGLPERISATITHGLSLGIMMLGISMGVQTQNFLIVLISLALGAVIGEALNIEGHLNSLGGRLERKFEGGGNSSFAQGFVTASLLYCTGSMAIMGAIEGGISGTYTILVTKALLDGIFAIIFASTMGVGVLFAAVPVLLYQGAITLAAGTIKVFLTNPMITEMNAVGGVLIMGIGINLLEIKSLRLGNLIPAIFIPILLLWIMGCFGLSL</sequence>
<feature type="transmembrane region" description="Helical" evidence="1">
    <location>
        <begin position="35"/>
        <end position="52"/>
    </location>
</feature>
<name>A0ABT5UQ52_EUBLI</name>
<keyword evidence="1" id="KW-0472">Membrane</keyword>
<feature type="transmembrane region" description="Helical" evidence="1">
    <location>
        <begin position="184"/>
        <end position="202"/>
    </location>
</feature>
<dbReference type="PANTHER" id="PTHR36111">
    <property type="entry name" value="INNER MEMBRANE PROTEIN-RELATED"/>
    <property type="match status" value="1"/>
</dbReference>
<accession>A0ABT5UQ52</accession>
<evidence type="ECO:0000256" key="1">
    <source>
        <dbReference type="SAM" id="Phobius"/>
    </source>
</evidence>
<comment type="caution">
    <text evidence="2">The sequence shown here is derived from an EMBL/GenBank/DDBJ whole genome shotgun (WGS) entry which is preliminary data.</text>
</comment>
<evidence type="ECO:0000313" key="3">
    <source>
        <dbReference type="Proteomes" id="UP001215087"/>
    </source>
</evidence>
<dbReference type="InterPro" id="IPR007563">
    <property type="entry name" value="DUF554"/>
</dbReference>
<dbReference type="PANTHER" id="PTHR36111:SF2">
    <property type="entry name" value="INNER MEMBRANE PROTEIN"/>
    <property type="match status" value="1"/>
</dbReference>
<dbReference type="RefSeq" id="WP_207647124.1">
    <property type="nucleotide sequence ID" value="NZ_JAJCLO010000017.1"/>
</dbReference>
<reference evidence="2 3" key="1">
    <citation type="submission" date="2023-02" db="EMBL/GenBank/DDBJ databases">
        <title>Comparative genome analysis of Eubacterium limosum species.</title>
        <authorList>
            <person name="Bak J.E."/>
        </authorList>
    </citation>
    <scope>NUCLEOTIDE SEQUENCE [LARGE SCALE GENOMIC DNA]</scope>
    <source>
        <strain evidence="2 3">KGMB01548</strain>
    </source>
</reference>
<feature type="transmembrane region" description="Helical" evidence="1">
    <location>
        <begin position="58"/>
        <end position="78"/>
    </location>
</feature>